<dbReference type="Proteomes" id="UP000251571">
    <property type="component" value="Unassembled WGS sequence"/>
</dbReference>
<name>A0A2Y9ABW3_9RHOB</name>
<protein>
    <submittedName>
        <fullName evidence="1">Uncharacterized protein (DUF1810 family)</fullName>
    </submittedName>
    <submittedName>
        <fullName evidence="2">Uncharacterized protein, DUF1810 family</fullName>
    </submittedName>
</protein>
<evidence type="ECO:0000313" key="2">
    <source>
        <dbReference type="EMBL" id="SSA41436.1"/>
    </source>
</evidence>
<dbReference type="EMBL" id="UETC01000002">
    <property type="protein sequence ID" value="SSA41436.1"/>
    <property type="molecule type" value="Genomic_DNA"/>
</dbReference>
<proteinExistence type="predicted"/>
<keyword evidence="3" id="KW-1185">Reference proteome</keyword>
<dbReference type="InterPro" id="IPR014937">
    <property type="entry name" value="DUF1810"/>
</dbReference>
<evidence type="ECO:0000313" key="4">
    <source>
        <dbReference type="Proteomes" id="UP000251571"/>
    </source>
</evidence>
<organism evidence="2 4">
    <name type="scientific">Jannaschia seohaensis</name>
    <dbReference type="NCBI Taxonomy" id="475081"/>
    <lineage>
        <taxon>Bacteria</taxon>
        <taxon>Pseudomonadati</taxon>
        <taxon>Pseudomonadota</taxon>
        <taxon>Alphaproteobacteria</taxon>
        <taxon>Rhodobacterales</taxon>
        <taxon>Roseobacteraceae</taxon>
        <taxon>Jannaschia</taxon>
    </lineage>
</organism>
<dbReference type="Pfam" id="PF08837">
    <property type="entry name" value="DUF1810"/>
    <property type="match status" value="1"/>
</dbReference>
<dbReference type="EMBL" id="QGDJ01000002">
    <property type="protein sequence ID" value="PWJ21026.1"/>
    <property type="molecule type" value="Genomic_DNA"/>
</dbReference>
<dbReference type="InterPro" id="IPR036287">
    <property type="entry name" value="Rv1873-like_sf"/>
</dbReference>
<reference evidence="2 4" key="1">
    <citation type="submission" date="2016-10" db="EMBL/GenBank/DDBJ databases">
        <authorList>
            <person name="Cai Z."/>
        </authorList>
    </citation>
    <scope>NUCLEOTIDE SEQUENCE [LARGE SCALE GENOMIC DNA]</scope>
    <source>
        <strain evidence="2 4">DSM 25227</strain>
    </source>
</reference>
<accession>A0A2Y9ABW3</accession>
<evidence type="ECO:0000313" key="1">
    <source>
        <dbReference type="EMBL" id="PWJ21026.1"/>
    </source>
</evidence>
<sequence>MKRFHDAQAQTFDSALAELRAGRKRGHWMWFVFPQVAGLGRSDMARRYAIADAAEARAYLADPVLHDRLERAAAAMLLHRGRAAEDLLGGIDAMKLRSSMTLFDAVDPEGPWRAVLDAFYESPCEATLKRLGADRPG</sequence>
<reference evidence="1 3" key="2">
    <citation type="submission" date="2018-03" db="EMBL/GenBank/DDBJ databases">
        <title>Genomic Encyclopedia of Archaeal and Bacterial Type Strains, Phase II (KMG-II): from individual species to whole genera.</title>
        <authorList>
            <person name="Goeker M."/>
        </authorList>
    </citation>
    <scope>NUCLEOTIDE SEQUENCE [LARGE SCALE GENOMIC DNA]</scope>
    <source>
        <strain evidence="1 3">DSM 25227</strain>
    </source>
</reference>
<dbReference type="SUPFAM" id="SSF140736">
    <property type="entry name" value="Rv1873-like"/>
    <property type="match status" value="1"/>
</dbReference>
<dbReference type="Proteomes" id="UP000245839">
    <property type="component" value="Unassembled WGS sequence"/>
</dbReference>
<dbReference type="RefSeq" id="WP_245947280.1">
    <property type="nucleotide sequence ID" value="NZ_QGDJ01000002.1"/>
</dbReference>
<evidence type="ECO:0000313" key="3">
    <source>
        <dbReference type="Proteomes" id="UP000245839"/>
    </source>
</evidence>
<dbReference type="Gene3D" id="1.25.40.380">
    <property type="entry name" value="Protein of unknown function DUF1810"/>
    <property type="match status" value="1"/>
</dbReference>
<dbReference type="AlphaFoldDB" id="A0A2Y9ABW3"/>
<gene>
    <name evidence="1" type="ORF">BCF38_102274</name>
    <name evidence="2" type="ORF">SAMN05421539_102274</name>
</gene>